<evidence type="ECO:0000259" key="6">
    <source>
        <dbReference type="Pfam" id="PF25789"/>
    </source>
</evidence>
<evidence type="ECO:0000313" key="7">
    <source>
        <dbReference type="EMBL" id="KAJ2756777.1"/>
    </source>
</evidence>
<dbReference type="PANTHER" id="PTHR21373:SF0">
    <property type="entry name" value="N-ALPHA-ACETYLTRANSFERASE 35, NATC AUXILIARY SUBUNIT"/>
    <property type="match status" value="1"/>
</dbReference>
<dbReference type="EMBL" id="JANBUH010000016">
    <property type="protein sequence ID" value="KAJ2756777.1"/>
    <property type="molecule type" value="Genomic_DNA"/>
</dbReference>
<evidence type="ECO:0000256" key="4">
    <source>
        <dbReference type="SAM" id="MobiDB-lite"/>
    </source>
</evidence>
<dbReference type="Pfam" id="PF04112">
    <property type="entry name" value="Mak10"/>
    <property type="match status" value="1"/>
</dbReference>
<dbReference type="InterPro" id="IPR019410">
    <property type="entry name" value="Methyltransf_16"/>
</dbReference>
<evidence type="ECO:0000256" key="1">
    <source>
        <dbReference type="ARBA" id="ARBA00004496"/>
    </source>
</evidence>
<evidence type="ECO:0000259" key="5">
    <source>
        <dbReference type="Pfam" id="PF04112"/>
    </source>
</evidence>
<dbReference type="Pfam" id="PF10294">
    <property type="entry name" value="Methyltransf_16"/>
    <property type="match status" value="1"/>
</dbReference>
<dbReference type="Gene3D" id="3.40.50.150">
    <property type="entry name" value="Vaccinia Virus protein VP39"/>
    <property type="match status" value="1"/>
</dbReference>
<keyword evidence="3" id="KW-0963">Cytoplasm</keyword>
<accession>A0A9W8H2T9</accession>
<dbReference type="Pfam" id="PF25789">
    <property type="entry name" value="TPR_NAA35"/>
    <property type="match status" value="1"/>
</dbReference>
<dbReference type="InterPro" id="IPR057982">
    <property type="entry name" value="TPR_NAA35"/>
</dbReference>
<gene>
    <name evidence="7" type="primary">MAK10</name>
    <name evidence="7" type="ORF">GGI19_000581</name>
</gene>
<dbReference type="OrthoDB" id="269405at2759"/>
<dbReference type="AlphaFoldDB" id="A0A9W8H2T9"/>
<dbReference type="InterPro" id="IPR057983">
    <property type="entry name" value="NAA35-like_N"/>
</dbReference>
<feature type="domain" description="NAA35-like TPR repeats" evidence="6">
    <location>
        <begin position="546"/>
        <end position="917"/>
    </location>
</feature>
<reference evidence="7" key="1">
    <citation type="submission" date="2022-07" db="EMBL/GenBank/DDBJ databases">
        <title>Phylogenomic reconstructions and comparative analyses of Kickxellomycotina fungi.</title>
        <authorList>
            <person name="Reynolds N.K."/>
            <person name="Stajich J.E."/>
            <person name="Barry K."/>
            <person name="Grigoriev I.V."/>
            <person name="Crous P."/>
            <person name="Smith M.E."/>
        </authorList>
    </citation>
    <scope>NUCLEOTIDE SEQUENCE</scope>
    <source>
        <strain evidence="7">BCRC 34297</strain>
    </source>
</reference>
<sequence>MELVKWRYRNPYHDRRHERERMFVIGSHTVVLDQQPSEDISLHQNTGFLIWDGGYLMAKFLAERVHVTGKSCLELGAGSALVSIVAHLQGANRVVATDLSEYQQFMRRNIERNVPSQSIEIRELTWGSEASEIGKVDFVFGSEILYLANQHQALLTTLQAVMHTKSVAYFIYKERGLGEHQFTDLAQQKGFRVRRLPQSLLDDEFITEPYHLIQLNSILEMADEADAELAQLAAHQLDIEECDDWLDITSLVKTGAQTLASGELIKPESLTLLDAMTSIQVMDARLDMGMLLDSDLAEIAQWDINRALTLKDTLWIVDRMLCCEMTWHNSASLLQTIYTCNYYIADDLPSAIGQAEVTSNKERDLVLYPLLVATGLCCRQVWNEYSRENVYAEEDVLLGPTVLRFFEDQYSLADTMRLLDVAQAYLETMRGQEEGAAMLLAHVSMRRRWLTALMYLSVEYLSEDPCALDRSMAELEALAAEHQAYRSTYTEHIDRAADNTVPGVFDAKCMRKFPSLAPIKPKELLTLSEAHATLTRLVSGLSLVRKLLRIESVESLVHFFQGVSRQVEPLPYVRSLLISVFASDGRVQLSQPLPEFVRRAIRELCGTKLMGEEGDRIDLFYQEAARMLVDWFRTLCQNAPRQRRIALKYLAGWDSLQGEAEQLDIWLYTQRHPHVSPEKASDPSLNPFWVSSWAYHMKLVLMGGALMTGIRLDVYLAYEFPQIFCYATQIFEAHALHLTRMVQMSGSDRLHEGKYRLWTRQGVSDLESKAQLERWLSIAAVQKELATALWLVSHACERLGIFRPPWARGRSKLALEVCRTQESEPAQSSRYALRFRAFSRLNSPTPLTFDGWMTTKRQLDEYPISDLFVHAARILAEAKTALDKCKRGFEHTGGEEFIRAMYYVVLANSVALAKLLKSDVVKSRALAVSGADACAFREALLNEALAQTDSTATSDMTKAKSKREKKKRAARNEAAARAHEWQADVDQLVSSGALNVAWTTAADRHPDWPVFTF</sequence>
<comment type="subcellular location">
    <subcellularLocation>
        <location evidence="1">Cytoplasm</location>
    </subcellularLocation>
</comment>
<evidence type="ECO:0000313" key="8">
    <source>
        <dbReference type="Proteomes" id="UP001140011"/>
    </source>
</evidence>
<keyword evidence="8" id="KW-1185">Reference proteome</keyword>
<comment type="similarity">
    <text evidence="2">Belongs to the MAK10 family.</text>
</comment>
<organism evidence="7 8">
    <name type="scientific">Coemansia pectinata</name>
    <dbReference type="NCBI Taxonomy" id="1052879"/>
    <lineage>
        <taxon>Eukaryota</taxon>
        <taxon>Fungi</taxon>
        <taxon>Fungi incertae sedis</taxon>
        <taxon>Zoopagomycota</taxon>
        <taxon>Kickxellomycotina</taxon>
        <taxon>Kickxellomycetes</taxon>
        <taxon>Kickxellales</taxon>
        <taxon>Kickxellaceae</taxon>
        <taxon>Coemansia</taxon>
    </lineage>
</organism>
<dbReference type="GO" id="GO:0031417">
    <property type="term" value="C:NatC complex"/>
    <property type="evidence" value="ECO:0007669"/>
    <property type="project" value="InterPro"/>
</dbReference>
<protein>
    <submittedName>
        <fullName evidence="7">N-alpha-acetyltransferase, non-catalitic subunit</fullName>
    </submittedName>
</protein>
<dbReference type="SUPFAM" id="SSF53335">
    <property type="entry name" value="S-adenosyl-L-methionine-dependent methyltransferases"/>
    <property type="match status" value="1"/>
</dbReference>
<feature type="region of interest" description="Disordered" evidence="4">
    <location>
        <begin position="951"/>
        <end position="978"/>
    </location>
</feature>
<feature type="compositionally biased region" description="Basic residues" evidence="4">
    <location>
        <begin position="959"/>
        <end position="969"/>
    </location>
</feature>
<evidence type="ECO:0000256" key="3">
    <source>
        <dbReference type="ARBA" id="ARBA00022490"/>
    </source>
</evidence>
<feature type="domain" description="NAA35-like N-terminal" evidence="5">
    <location>
        <begin position="262"/>
        <end position="408"/>
    </location>
</feature>
<dbReference type="PANTHER" id="PTHR21373">
    <property type="entry name" value="GLUCOSE REPRESSIBLE PROTEIN MAK10"/>
    <property type="match status" value="1"/>
</dbReference>
<comment type="caution">
    <text evidence="7">The sequence shown here is derived from an EMBL/GenBank/DDBJ whole genome shotgun (WGS) entry which is preliminary data.</text>
</comment>
<dbReference type="InterPro" id="IPR007244">
    <property type="entry name" value="Naa35_N"/>
</dbReference>
<dbReference type="Proteomes" id="UP001140011">
    <property type="component" value="Unassembled WGS sequence"/>
</dbReference>
<evidence type="ECO:0000256" key="2">
    <source>
        <dbReference type="ARBA" id="ARBA00006289"/>
    </source>
</evidence>
<dbReference type="InterPro" id="IPR029063">
    <property type="entry name" value="SAM-dependent_MTases_sf"/>
</dbReference>
<name>A0A9W8H2T9_9FUNG</name>
<proteinExistence type="inferred from homology"/>